<dbReference type="Proteomes" id="UP000799537">
    <property type="component" value="Unassembled WGS sequence"/>
</dbReference>
<reference evidence="2" key="1">
    <citation type="journal article" date="2020" name="Stud. Mycol.">
        <title>101 Dothideomycetes genomes: a test case for predicting lifestyles and emergence of pathogens.</title>
        <authorList>
            <person name="Haridas S."/>
            <person name="Albert R."/>
            <person name="Binder M."/>
            <person name="Bloem J."/>
            <person name="Labutti K."/>
            <person name="Salamov A."/>
            <person name="Andreopoulos B."/>
            <person name="Baker S."/>
            <person name="Barry K."/>
            <person name="Bills G."/>
            <person name="Bluhm B."/>
            <person name="Cannon C."/>
            <person name="Castanera R."/>
            <person name="Culley D."/>
            <person name="Daum C."/>
            <person name="Ezra D."/>
            <person name="Gonzalez J."/>
            <person name="Henrissat B."/>
            <person name="Kuo A."/>
            <person name="Liang C."/>
            <person name="Lipzen A."/>
            <person name="Lutzoni F."/>
            <person name="Magnuson J."/>
            <person name="Mondo S."/>
            <person name="Nolan M."/>
            <person name="Ohm R."/>
            <person name="Pangilinan J."/>
            <person name="Park H.-J."/>
            <person name="Ramirez L."/>
            <person name="Alfaro M."/>
            <person name="Sun H."/>
            <person name="Tritt A."/>
            <person name="Yoshinaga Y."/>
            <person name="Zwiers L.-H."/>
            <person name="Turgeon B."/>
            <person name="Goodwin S."/>
            <person name="Spatafora J."/>
            <person name="Crous P."/>
            <person name="Grigoriev I."/>
        </authorList>
    </citation>
    <scope>NUCLEOTIDE SEQUENCE</scope>
    <source>
        <strain evidence="2">ATCC 36951</strain>
    </source>
</reference>
<evidence type="ECO:0000256" key="1">
    <source>
        <dbReference type="SAM" id="SignalP"/>
    </source>
</evidence>
<evidence type="ECO:0000313" key="2">
    <source>
        <dbReference type="EMBL" id="KAF2163933.1"/>
    </source>
</evidence>
<feature type="signal peptide" evidence="1">
    <location>
        <begin position="1"/>
        <end position="19"/>
    </location>
</feature>
<keyword evidence="1" id="KW-0732">Signal</keyword>
<gene>
    <name evidence="2" type="ORF">M409DRAFT_25710</name>
</gene>
<dbReference type="RefSeq" id="XP_033664822.1">
    <property type="nucleotide sequence ID" value="XM_033807803.1"/>
</dbReference>
<organism evidence="2 3">
    <name type="scientific">Zasmidium cellare ATCC 36951</name>
    <dbReference type="NCBI Taxonomy" id="1080233"/>
    <lineage>
        <taxon>Eukaryota</taxon>
        <taxon>Fungi</taxon>
        <taxon>Dikarya</taxon>
        <taxon>Ascomycota</taxon>
        <taxon>Pezizomycotina</taxon>
        <taxon>Dothideomycetes</taxon>
        <taxon>Dothideomycetidae</taxon>
        <taxon>Mycosphaerellales</taxon>
        <taxon>Mycosphaerellaceae</taxon>
        <taxon>Zasmidium</taxon>
    </lineage>
</organism>
<evidence type="ECO:0008006" key="4">
    <source>
        <dbReference type="Google" id="ProtNLM"/>
    </source>
</evidence>
<sequence length="164" mass="17352">MFCRRLPTLLLNLSVLALATPETYPPWQKPHCKHPSVVSCCESFFTGNDAPPGLGINLACFDLGPTDLQCVYSETNGKAYDYCIGTWACCEVDVLSTVAIHCTTPANGGACAGFSVSDCTNVGVRWPSCLWGPSLDVGANAFDNVLGDTVVDRIHSGGKPSGPH</sequence>
<feature type="chain" id="PRO_5025633235" description="Hydrophobin" evidence="1">
    <location>
        <begin position="20"/>
        <end position="164"/>
    </location>
</feature>
<protein>
    <recommendedName>
        <fullName evidence="4">Hydrophobin</fullName>
    </recommendedName>
</protein>
<name>A0A6A6CAV1_ZASCE</name>
<proteinExistence type="predicted"/>
<dbReference type="AlphaFoldDB" id="A0A6A6CAV1"/>
<accession>A0A6A6CAV1</accession>
<dbReference type="GeneID" id="54561075"/>
<keyword evidence="3" id="KW-1185">Reference proteome</keyword>
<dbReference type="EMBL" id="ML993606">
    <property type="protein sequence ID" value="KAF2163933.1"/>
    <property type="molecule type" value="Genomic_DNA"/>
</dbReference>
<evidence type="ECO:0000313" key="3">
    <source>
        <dbReference type="Proteomes" id="UP000799537"/>
    </source>
</evidence>